<feature type="domain" description="Low molecular weight antigen MTB12-like C-terminal" evidence="4">
    <location>
        <begin position="64"/>
        <end position="170"/>
    </location>
</feature>
<dbReference type="AlphaFoldDB" id="A0A1H2LSJ0"/>
<dbReference type="Pfam" id="PF26580">
    <property type="entry name" value="Mtb12_C"/>
    <property type="match status" value="1"/>
</dbReference>
<protein>
    <recommendedName>
        <fullName evidence="4">Low molecular weight antigen MTB12-like C-terminal domain-containing protein</fullName>
    </recommendedName>
</protein>
<organism evidence="5 6">
    <name type="scientific">Gordonia westfalica</name>
    <dbReference type="NCBI Taxonomy" id="158898"/>
    <lineage>
        <taxon>Bacteria</taxon>
        <taxon>Bacillati</taxon>
        <taxon>Actinomycetota</taxon>
        <taxon>Actinomycetes</taxon>
        <taxon>Mycobacteriales</taxon>
        <taxon>Gordoniaceae</taxon>
        <taxon>Gordonia</taxon>
    </lineage>
</organism>
<evidence type="ECO:0000256" key="1">
    <source>
        <dbReference type="ARBA" id="ARBA00022729"/>
    </source>
</evidence>
<gene>
    <name evidence="5" type="ORF">SAMN04488548_136805</name>
</gene>
<dbReference type="Proteomes" id="UP000183180">
    <property type="component" value="Unassembled WGS sequence"/>
</dbReference>
<feature type="chain" id="PRO_5038478679" description="Low molecular weight antigen MTB12-like C-terminal domain-containing protein" evidence="3">
    <location>
        <begin position="25"/>
        <end position="172"/>
    </location>
</feature>
<reference evidence="5 6" key="1">
    <citation type="submission" date="2016-10" db="EMBL/GenBank/DDBJ databases">
        <authorList>
            <person name="de Groot N.N."/>
        </authorList>
    </citation>
    <scope>NUCLEOTIDE SEQUENCE [LARGE SCALE GENOMIC DNA]</scope>
    <source>
        <strain evidence="5 6">DSM 44215</strain>
    </source>
</reference>
<keyword evidence="1 3" id="KW-0732">Signal</keyword>
<comment type="similarity">
    <text evidence="2">Belongs to the MTB12 family.</text>
</comment>
<feature type="signal peptide" evidence="3">
    <location>
        <begin position="1"/>
        <end position="24"/>
    </location>
</feature>
<name>A0A1H2LSJ0_9ACTN</name>
<dbReference type="RefSeq" id="WP_074854113.1">
    <property type="nucleotide sequence ID" value="NZ_FNLM01000036.1"/>
</dbReference>
<accession>A0A1H2LSJ0</accession>
<dbReference type="OrthoDB" id="4381452at2"/>
<dbReference type="EMBL" id="FNLM01000036">
    <property type="protein sequence ID" value="SDU83980.1"/>
    <property type="molecule type" value="Genomic_DNA"/>
</dbReference>
<sequence>MKIRKSVAAIALAGSALFVATACSSEDVDEATSKVSTAVESAASEVSTAAGDAIDEVTGLSNSKAQDILRKAVDPATPADEIDSVVDTTDPATKAAIIAFAKGSSAAGYTPEIYTVKDVAKDGDNKAVATVAVASPHAPAPVDIKLTYVDADGGWKLSADAVTQLAGMATSH</sequence>
<dbReference type="InterPro" id="IPR058644">
    <property type="entry name" value="Mtb12-like_C"/>
</dbReference>
<evidence type="ECO:0000256" key="2">
    <source>
        <dbReference type="ARBA" id="ARBA00093774"/>
    </source>
</evidence>
<proteinExistence type="inferred from homology"/>
<evidence type="ECO:0000256" key="3">
    <source>
        <dbReference type="SAM" id="SignalP"/>
    </source>
</evidence>
<dbReference type="PROSITE" id="PS51257">
    <property type="entry name" value="PROKAR_LIPOPROTEIN"/>
    <property type="match status" value="1"/>
</dbReference>
<evidence type="ECO:0000313" key="6">
    <source>
        <dbReference type="Proteomes" id="UP000183180"/>
    </source>
</evidence>
<evidence type="ECO:0000313" key="5">
    <source>
        <dbReference type="EMBL" id="SDU83980.1"/>
    </source>
</evidence>
<dbReference type="STRING" id="158898.SAMN04488548_136805"/>
<evidence type="ECO:0000259" key="4">
    <source>
        <dbReference type="Pfam" id="PF26580"/>
    </source>
</evidence>